<protein>
    <submittedName>
        <fullName evidence="1">Uncharacterized protein</fullName>
    </submittedName>
</protein>
<dbReference type="Proteomes" id="UP001604267">
    <property type="component" value="Unassembled WGS sequence"/>
</dbReference>
<organism evidence="1 2">
    <name type="scientific">Streptomyces cinerochromogenes</name>
    <dbReference type="NCBI Taxonomy" id="66422"/>
    <lineage>
        <taxon>Bacteria</taxon>
        <taxon>Bacillati</taxon>
        <taxon>Actinomycetota</taxon>
        <taxon>Actinomycetes</taxon>
        <taxon>Kitasatosporales</taxon>
        <taxon>Streptomycetaceae</taxon>
        <taxon>Streptomyces</taxon>
    </lineage>
</organism>
<gene>
    <name evidence="1" type="ORF">ACGFZB_11870</name>
</gene>
<comment type="caution">
    <text evidence="1">The sequence shown here is derived from an EMBL/GenBank/DDBJ whole genome shotgun (WGS) entry which is preliminary data.</text>
</comment>
<evidence type="ECO:0000313" key="1">
    <source>
        <dbReference type="EMBL" id="MFG3011138.1"/>
    </source>
</evidence>
<keyword evidence="2" id="KW-1185">Reference proteome</keyword>
<evidence type="ECO:0000313" key="2">
    <source>
        <dbReference type="Proteomes" id="UP001604267"/>
    </source>
</evidence>
<name>A0ABW7B4V9_9ACTN</name>
<accession>A0ABW7B4V9</accession>
<dbReference type="EMBL" id="JBICYV010000005">
    <property type="protein sequence ID" value="MFG3011138.1"/>
    <property type="molecule type" value="Genomic_DNA"/>
</dbReference>
<sequence length="234" mass="25152">MGTSDSAPLIRACWLSWLAVETVDQAEVVKALGLTEVQETSWAEGVALIDEVAHDGEEPFSTVVVTPPIQGWTLVVGPYFGLPHTQQTAHVTSLCRDLSAVFGKAQLFFHSEQNDGEAWLIAEGGRILRRWISEYPELAMGEPFGVERRLLDAYGITGKPEDLDPDSDLAGDWAATWGDCWATTVAEESSIDPTSAAADTGSISSMLVAAAPTWVGVPPATEEGVADHRFRSPV</sequence>
<dbReference type="RefSeq" id="WP_392817390.1">
    <property type="nucleotide sequence ID" value="NZ_JBICYV010000005.1"/>
</dbReference>
<reference evidence="1 2" key="1">
    <citation type="submission" date="2024-10" db="EMBL/GenBank/DDBJ databases">
        <title>The Natural Products Discovery Center: Release of the First 8490 Sequenced Strains for Exploring Actinobacteria Biosynthetic Diversity.</title>
        <authorList>
            <person name="Kalkreuter E."/>
            <person name="Kautsar S.A."/>
            <person name="Yang D."/>
            <person name="Bader C.D."/>
            <person name="Teijaro C.N."/>
            <person name="Fluegel L."/>
            <person name="Davis C.M."/>
            <person name="Simpson J.R."/>
            <person name="Lauterbach L."/>
            <person name="Steele A.D."/>
            <person name="Gui C."/>
            <person name="Meng S."/>
            <person name="Li G."/>
            <person name="Viehrig K."/>
            <person name="Ye F."/>
            <person name="Su P."/>
            <person name="Kiefer A.F."/>
            <person name="Nichols A."/>
            <person name="Cepeda A.J."/>
            <person name="Yan W."/>
            <person name="Fan B."/>
            <person name="Jiang Y."/>
            <person name="Adhikari A."/>
            <person name="Zheng C.-J."/>
            <person name="Schuster L."/>
            <person name="Cowan T.M."/>
            <person name="Smanski M.J."/>
            <person name="Chevrette M.G."/>
            <person name="De Carvalho L.P.S."/>
            <person name="Shen B."/>
        </authorList>
    </citation>
    <scope>NUCLEOTIDE SEQUENCE [LARGE SCALE GENOMIC DNA]</scope>
    <source>
        <strain evidence="1 2">NPDC048320</strain>
    </source>
</reference>
<proteinExistence type="predicted"/>